<comment type="similarity">
    <text evidence="1">Belongs to the DinB family.</text>
</comment>
<sequence length="166" mass="18657">MRDDFDALFSYNRWADRLVLDACRALSDEQYRAEPSPGWSAVRSTVVHLVRVTEGWLRLLAGEEVAAFLTEADLPTLDAASDRLGRSYEIYDALRPRLSPEFLDAPMTMRGGGRTIILPPWVVLRHVVNHASYHRGQVASKLARLGVAPPDTDLDTWALEWMPPDA</sequence>
<dbReference type="SUPFAM" id="SSF109854">
    <property type="entry name" value="DinB/YfiT-like putative metalloenzymes"/>
    <property type="match status" value="1"/>
</dbReference>
<dbReference type="Proteomes" id="UP000317835">
    <property type="component" value="Chromosome"/>
</dbReference>
<feature type="binding site" evidence="3">
    <location>
        <position position="134"/>
    </location>
    <ligand>
        <name>a divalent metal cation</name>
        <dbReference type="ChEBI" id="CHEBI:60240"/>
    </ligand>
</feature>
<dbReference type="OrthoDB" id="9811413at2"/>
<keyword evidence="2 3" id="KW-0479">Metal-binding</keyword>
<dbReference type="RefSeq" id="WP_145276514.1">
    <property type="nucleotide sequence ID" value="NZ_CP036426.1"/>
</dbReference>
<dbReference type="InterPro" id="IPR034660">
    <property type="entry name" value="DinB/YfiT-like"/>
</dbReference>
<dbReference type="Gene3D" id="1.20.120.450">
    <property type="entry name" value="dinb family like domain"/>
    <property type="match status" value="1"/>
</dbReference>
<dbReference type="AlphaFoldDB" id="A0A518HBF1"/>
<dbReference type="KEGG" id="tpla:ElP_61490"/>
<feature type="binding site" evidence="3">
    <location>
        <position position="48"/>
    </location>
    <ligand>
        <name>a divalent metal cation</name>
        <dbReference type="ChEBI" id="CHEBI:60240"/>
    </ligand>
</feature>
<feature type="binding site" evidence="3">
    <location>
        <position position="130"/>
    </location>
    <ligand>
        <name>a divalent metal cation</name>
        <dbReference type="ChEBI" id="CHEBI:60240"/>
    </ligand>
</feature>
<evidence type="ECO:0000256" key="1">
    <source>
        <dbReference type="ARBA" id="ARBA00008635"/>
    </source>
</evidence>
<proteinExistence type="inferred from homology"/>
<name>A0A518HBF1_9BACT</name>
<protein>
    <submittedName>
        <fullName evidence="4">DinB family protein</fullName>
    </submittedName>
</protein>
<organism evidence="4 5">
    <name type="scientific">Tautonia plasticadhaerens</name>
    <dbReference type="NCBI Taxonomy" id="2527974"/>
    <lineage>
        <taxon>Bacteria</taxon>
        <taxon>Pseudomonadati</taxon>
        <taxon>Planctomycetota</taxon>
        <taxon>Planctomycetia</taxon>
        <taxon>Isosphaerales</taxon>
        <taxon>Isosphaeraceae</taxon>
        <taxon>Tautonia</taxon>
    </lineage>
</organism>
<dbReference type="GO" id="GO:0046872">
    <property type="term" value="F:metal ion binding"/>
    <property type="evidence" value="ECO:0007669"/>
    <property type="project" value="UniProtKB-KW"/>
</dbReference>
<keyword evidence="5" id="KW-1185">Reference proteome</keyword>
<evidence type="ECO:0000313" key="5">
    <source>
        <dbReference type="Proteomes" id="UP000317835"/>
    </source>
</evidence>
<gene>
    <name evidence="4" type="ORF">ElP_61490</name>
</gene>
<dbReference type="Pfam" id="PF05163">
    <property type="entry name" value="DinB"/>
    <property type="match status" value="1"/>
</dbReference>
<evidence type="ECO:0000256" key="2">
    <source>
        <dbReference type="ARBA" id="ARBA00022723"/>
    </source>
</evidence>
<accession>A0A518HBF1</accession>
<dbReference type="PANTHER" id="PTHR37302:SF3">
    <property type="entry name" value="DAMAGE-INDUCIBLE PROTEIN DINB"/>
    <property type="match status" value="1"/>
</dbReference>
<dbReference type="EMBL" id="CP036426">
    <property type="protein sequence ID" value="QDV38198.1"/>
    <property type="molecule type" value="Genomic_DNA"/>
</dbReference>
<dbReference type="InterPro" id="IPR007837">
    <property type="entry name" value="DinB"/>
</dbReference>
<reference evidence="4 5" key="1">
    <citation type="submission" date="2019-02" db="EMBL/GenBank/DDBJ databases">
        <title>Deep-cultivation of Planctomycetes and their phenomic and genomic characterization uncovers novel biology.</title>
        <authorList>
            <person name="Wiegand S."/>
            <person name="Jogler M."/>
            <person name="Boedeker C."/>
            <person name="Pinto D."/>
            <person name="Vollmers J."/>
            <person name="Rivas-Marin E."/>
            <person name="Kohn T."/>
            <person name="Peeters S.H."/>
            <person name="Heuer A."/>
            <person name="Rast P."/>
            <person name="Oberbeckmann S."/>
            <person name="Bunk B."/>
            <person name="Jeske O."/>
            <person name="Meyerdierks A."/>
            <person name="Storesund J.E."/>
            <person name="Kallscheuer N."/>
            <person name="Luecker S."/>
            <person name="Lage O.M."/>
            <person name="Pohl T."/>
            <person name="Merkel B.J."/>
            <person name="Hornburger P."/>
            <person name="Mueller R.-W."/>
            <person name="Bruemmer F."/>
            <person name="Labrenz M."/>
            <person name="Spormann A.M."/>
            <person name="Op den Camp H."/>
            <person name="Overmann J."/>
            <person name="Amann R."/>
            <person name="Jetten M.S.M."/>
            <person name="Mascher T."/>
            <person name="Medema M.H."/>
            <person name="Devos D.P."/>
            <person name="Kaster A.-K."/>
            <person name="Ovreas L."/>
            <person name="Rohde M."/>
            <person name="Galperin M.Y."/>
            <person name="Jogler C."/>
        </authorList>
    </citation>
    <scope>NUCLEOTIDE SEQUENCE [LARGE SCALE GENOMIC DNA]</scope>
    <source>
        <strain evidence="4 5">ElP</strain>
    </source>
</reference>
<evidence type="ECO:0000256" key="3">
    <source>
        <dbReference type="PIRSR" id="PIRSR607837-1"/>
    </source>
</evidence>
<dbReference type="PANTHER" id="PTHR37302">
    <property type="entry name" value="SLR1116 PROTEIN"/>
    <property type="match status" value="1"/>
</dbReference>
<evidence type="ECO:0000313" key="4">
    <source>
        <dbReference type="EMBL" id="QDV38198.1"/>
    </source>
</evidence>